<dbReference type="PANTHER" id="PTHR43133:SF8">
    <property type="entry name" value="RNA POLYMERASE SIGMA FACTOR HI_1459-RELATED"/>
    <property type="match status" value="1"/>
</dbReference>
<comment type="similarity">
    <text evidence="1">Belongs to the sigma-70 factor family. ECF subfamily.</text>
</comment>
<name>A0A4Q7PPU6_9FIRM</name>
<evidence type="ECO:0000313" key="8">
    <source>
        <dbReference type="Proteomes" id="UP000292927"/>
    </source>
</evidence>
<dbReference type="GO" id="GO:0016987">
    <property type="term" value="F:sigma factor activity"/>
    <property type="evidence" value="ECO:0007669"/>
    <property type="project" value="UniProtKB-KW"/>
</dbReference>
<dbReference type="Gene3D" id="1.10.1740.10">
    <property type="match status" value="1"/>
</dbReference>
<dbReference type="AlphaFoldDB" id="A0A4Q7PPU6"/>
<evidence type="ECO:0000256" key="1">
    <source>
        <dbReference type="ARBA" id="ARBA00010641"/>
    </source>
</evidence>
<dbReference type="InterPro" id="IPR039425">
    <property type="entry name" value="RNA_pol_sigma-70-like"/>
</dbReference>
<evidence type="ECO:0000256" key="4">
    <source>
        <dbReference type="ARBA" id="ARBA00023125"/>
    </source>
</evidence>
<evidence type="ECO:0000256" key="3">
    <source>
        <dbReference type="ARBA" id="ARBA00023082"/>
    </source>
</evidence>
<keyword evidence="8" id="KW-1185">Reference proteome</keyword>
<dbReference type="SUPFAM" id="SSF88659">
    <property type="entry name" value="Sigma3 and sigma4 domains of RNA polymerase sigma factors"/>
    <property type="match status" value="1"/>
</dbReference>
<dbReference type="InterPro" id="IPR014284">
    <property type="entry name" value="RNA_pol_sigma-70_dom"/>
</dbReference>
<proteinExistence type="inferred from homology"/>
<feature type="domain" description="RNA polymerase sigma-70 region 2" evidence="6">
    <location>
        <begin position="25"/>
        <end position="86"/>
    </location>
</feature>
<dbReference type="InterPro" id="IPR013324">
    <property type="entry name" value="RNA_pol_sigma_r3/r4-like"/>
</dbReference>
<keyword evidence="2" id="KW-0805">Transcription regulation</keyword>
<evidence type="ECO:0000313" key="7">
    <source>
        <dbReference type="EMBL" id="RZT02525.1"/>
    </source>
</evidence>
<keyword evidence="3" id="KW-0731">Sigma factor</keyword>
<dbReference type="Proteomes" id="UP000292927">
    <property type="component" value="Unassembled WGS sequence"/>
</dbReference>
<sequence length="185" mass="21520">MEDQEIIRLFWARTEQAIQETDLKYGKFCSGIALRILKDRQDAEECVDDVYLAAWKKIPPAKPDCLPAFLGRITRNIALDCYDKKRAKKREHGTLVLLSELEECIPSGMTPEEEADANQTARWISSFLSEQTAEKRCMFLRRYWYGDSIAELAERFDSSEERVKSVLFRLRKSLKKYLEKEGVAI</sequence>
<evidence type="ECO:0000256" key="5">
    <source>
        <dbReference type="ARBA" id="ARBA00023163"/>
    </source>
</evidence>
<dbReference type="InterPro" id="IPR007627">
    <property type="entry name" value="RNA_pol_sigma70_r2"/>
</dbReference>
<dbReference type="GO" id="GO:0006352">
    <property type="term" value="P:DNA-templated transcription initiation"/>
    <property type="evidence" value="ECO:0007669"/>
    <property type="project" value="InterPro"/>
</dbReference>
<dbReference type="EMBL" id="SGXF01000001">
    <property type="protein sequence ID" value="RZT02525.1"/>
    <property type="molecule type" value="Genomic_DNA"/>
</dbReference>
<gene>
    <name evidence="7" type="ORF">EV209_0644</name>
</gene>
<dbReference type="Pfam" id="PF04542">
    <property type="entry name" value="Sigma70_r2"/>
    <property type="match status" value="1"/>
</dbReference>
<dbReference type="Gene3D" id="1.10.10.10">
    <property type="entry name" value="Winged helix-like DNA-binding domain superfamily/Winged helix DNA-binding domain"/>
    <property type="match status" value="1"/>
</dbReference>
<evidence type="ECO:0000259" key="6">
    <source>
        <dbReference type="Pfam" id="PF04542"/>
    </source>
</evidence>
<keyword evidence="5" id="KW-0804">Transcription</keyword>
<dbReference type="PANTHER" id="PTHR43133">
    <property type="entry name" value="RNA POLYMERASE ECF-TYPE SIGMA FACTO"/>
    <property type="match status" value="1"/>
</dbReference>
<dbReference type="InterPro" id="IPR013325">
    <property type="entry name" value="RNA_pol_sigma_r2"/>
</dbReference>
<comment type="caution">
    <text evidence="7">The sequence shown here is derived from an EMBL/GenBank/DDBJ whole genome shotgun (WGS) entry which is preliminary data.</text>
</comment>
<dbReference type="RefSeq" id="WP_130432975.1">
    <property type="nucleotide sequence ID" value="NZ_SGXF01000001.1"/>
</dbReference>
<dbReference type="SUPFAM" id="SSF88946">
    <property type="entry name" value="Sigma2 domain of RNA polymerase sigma factors"/>
    <property type="match status" value="1"/>
</dbReference>
<evidence type="ECO:0000256" key="2">
    <source>
        <dbReference type="ARBA" id="ARBA00023015"/>
    </source>
</evidence>
<accession>A0A4Q7PPU6</accession>
<dbReference type="GO" id="GO:0003677">
    <property type="term" value="F:DNA binding"/>
    <property type="evidence" value="ECO:0007669"/>
    <property type="project" value="UniProtKB-KW"/>
</dbReference>
<keyword evidence="4" id="KW-0238">DNA-binding</keyword>
<reference evidence="7 8" key="1">
    <citation type="submission" date="2019-02" db="EMBL/GenBank/DDBJ databases">
        <title>Genomic Encyclopedia of Type Strains, Phase IV (KMG-IV): sequencing the most valuable type-strain genomes for metagenomic binning, comparative biology and taxonomic classification.</title>
        <authorList>
            <person name="Goeker M."/>
        </authorList>
    </citation>
    <scope>NUCLEOTIDE SEQUENCE [LARGE SCALE GENOMIC DNA]</scope>
    <source>
        <strain evidence="7 8">DSM 29486</strain>
    </source>
</reference>
<organism evidence="7 8">
    <name type="scientific">Cuneatibacter caecimuris</name>
    <dbReference type="NCBI Taxonomy" id="1796618"/>
    <lineage>
        <taxon>Bacteria</taxon>
        <taxon>Bacillati</taxon>
        <taxon>Bacillota</taxon>
        <taxon>Clostridia</taxon>
        <taxon>Lachnospirales</taxon>
        <taxon>Lachnospiraceae</taxon>
        <taxon>Cuneatibacter</taxon>
    </lineage>
</organism>
<dbReference type="OrthoDB" id="9808901at2"/>
<dbReference type="InterPro" id="IPR036388">
    <property type="entry name" value="WH-like_DNA-bd_sf"/>
</dbReference>
<dbReference type="NCBIfam" id="TIGR02937">
    <property type="entry name" value="sigma70-ECF"/>
    <property type="match status" value="1"/>
</dbReference>
<protein>
    <submittedName>
        <fullName evidence="7">RNA polymerase sigma-70 factor (ECF subfamily)</fullName>
    </submittedName>
</protein>